<sequence length="181" mass="20776">MGKTKSPKMNRIEERITNLDLLDGIARKRDKQISKICDSEPDLEEDGLTDDYPDFPRGYRPRSLSEGKLESDSSEKSKLSVTDTLIVEEPSGTGESKTNTNSEKERKPVTRIRYRTRRASHYHVQWAGETVITPAEEGEEEKDVPRQRSYSDASHQRVKPRSILKYPRQEKPTCVVFVHAD</sequence>
<name>A0A210QJJ0_MIZYE</name>
<feature type="region of interest" description="Disordered" evidence="1">
    <location>
        <begin position="130"/>
        <end position="164"/>
    </location>
</feature>
<protein>
    <submittedName>
        <fullName evidence="2">Uncharacterized protein</fullName>
    </submittedName>
</protein>
<keyword evidence="3" id="KW-1185">Reference proteome</keyword>
<dbReference type="Proteomes" id="UP000242188">
    <property type="component" value="Unassembled WGS sequence"/>
</dbReference>
<dbReference type="EMBL" id="NEDP02003363">
    <property type="protein sequence ID" value="OWF48879.1"/>
    <property type="molecule type" value="Genomic_DNA"/>
</dbReference>
<comment type="caution">
    <text evidence="2">The sequence shown here is derived from an EMBL/GenBank/DDBJ whole genome shotgun (WGS) entry which is preliminary data.</text>
</comment>
<proteinExistence type="predicted"/>
<feature type="region of interest" description="Disordered" evidence="1">
    <location>
        <begin position="30"/>
        <end position="114"/>
    </location>
</feature>
<evidence type="ECO:0000256" key="1">
    <source>
        <dbReference type="SAM" id="MobiDB-lite"/>
    </source>
</evidence>
<feature type="compositionally biased region" description="Acidic residues" evidence="1">
    <location>
        <begin position="39"/>
        <end position="53"/>
    </location>
</feature>
<gene>
    <name evidence="2" type="ORF">KP79_PYT08733</name>
</gene>
<organism evidence="2 3">
    <name type="scientific">Mizuhopecten yessoensis</name>
    <name type="common">Japanese scallop</name>
    <name type="synonym">Patinopecten yessoensis</name>
    <dbReference type="NCBI Taxonomy" id="6573"/>
    <lineage>
        <taxon>Eukaryota</taxon>
        <taxon>Metazoa</taxon>
        <taxon>Spiralia</taxon>
        <taxon>Lophotrochozoa</taxon>
        <taxon>Mollusca</taxon>
        <taxon>Bivalvia</taxon>
        <taxon>Autobranchia</taxon>
        <taxon>Pteriomorphia</taxon>
        <taxon>Pectinida</taxon>
        <taxon>Pectinoidea</taxon>
        <taxon>Pectinidae</taxon>
        <taxon>Mizuhopecten</taxon>
    </lineage>
</organism>
<accession>A0A210QJJ0</accession>
<reference evidence="2 3" key="1">
    <citation type="journal article" date="2017" name="Nat. Ecol. Evol.">
        <title>Scallop genome provides insights into evolution of bilaterian karyotype and development.</title>
        <authorList>
            <person name="Wang S."/>
            <person name="Zhang J."/>
            <person name="Jiao W."/>
            <person name="Li J."/>
            <person name="Xun X."/>
            <person name="Sun Y."/>
            <person name="Guo X."/>
            <person name="Huan P."/>
            <person name="Dong B."/>
            <person name="Zhang L."/>
            <person name="Hu X."/>
            <person name="Sun X."/>
            <person name="Wang J."/>
            <person name="Zhao C."/>
            <person name="Wang Y."/>
            <person name="Wang D."/>
            <person name="Huang X."/>
            <person name="Wang R."/>
            <person name="Lv J."/>
            <person name="Li Y."/>
            <person name="Zhang Z."/>
            <person name="Liu B."/>
            <person name="Lu W."/>
            <person name="Hui Y."/>
            <person name="Liang J."/>
            <person name="Zhou Z."/>
            <person name="Hou R."/>
            <person name="Li X."/>
            <person name="Liu Y."/>
            <person name="Li H."/>
            <person name="Ning X."/>
            <person name="Lin Y."/>
            <person name="Zhao L."/>
            <person name="Xing Q."/>
            <person name="Dou J."/>
            <person name="Li Y."/>
            <person name="Mao J."/>
            <person name="Guo H."/>
            <person name="Dou H."/>
            <person name="Li T."/>
            <person name="Mu C."/>
            <person name="Jiang W."/>
            <person name="Fu Q."/>
            <person name="Fu X."/>
            <person name="Miao Y."/>
            <person name="Liu J."/>
            <person name="Yu Q."/>
            <person name="Li R."/>
            <person name="Liao H."/>
            <person name="Li X."/>
            <person name="Kong Y."/>
            <person name="Jiang Z."/>
            <person name="Chourrout D."/>
            <person name="Li R."/>
            <person name="Bao Z."/>
        </authorList>
    </citation>
    <scope>NUCLEOTIDE SEQUENCE [LARGE SCALE GENOMIC DNA]</scope>
    <source>
        <strain evidence="2 3">PY_sf001</strain>
    </source>
</reference>
<evidence type="ECO:0000313" key="2">
    <source>
        <dbReference type="EMBL" id="OWF48879.1"/>
    </source>
</evidence>
<dbReference type="AlphaFoldDB" id="A0A210QJJ0"/>
<evidence type="ECO:0000313" key="3">
    <source>
        <dbReference type="Proteomes" id="UP000242188"/>
    </source>
</evidence>
<feature type="compositionally biased region" description="Basic and acidic residues" evidence="1">
    <location>
        <begin position="63"/>
        <end position="78"/>
    </location>
</feature>